<dbReference type="Proteomes" id="UP000823775">
    <property type="component" value="Unassembled WGS sequence"/>
</dbReference>
<accession>A0ABS8TFK1</accession>
<dbReference type="EMBL" id="JACEIK010001481">
    <property type="protein sequence ID" value="MCD7469761.1"/>
    <property type="molecule type" value="Genomic_DNA"/>
</dbReference>
<proteinExistence type="predicted"/>
<sequence>MLGETPAEMQVQAQGYKPLPRTRISPALRGQIDIRDWGPFTIPADPYFHELVWEFYASYRARKSILKHKGRVDAMPFLPSVLVQGQEVNITLEATNSICWNEPIRPSLEFKRRVEDNENQFKWVDEIIAKDQP</sequence>
<evidence type="ECO:0000313" key="2">
    <source>
        <dbReference type="Proteomes" id="UP000823775"/>
    </source>
</evidence>
<evidence type="ECO:0000313" key="1">
    <source>
        <dbReference type="EMBL" id="MCD7469761.1"/>
    </source>
</evidence>
<organism evidence="1 2">
    <name type="scientific">Datura stramonium</name>
    <name type="common">Jimsonweed</name>
    <name type="synonym">Common thornapple</name>
    <dbReference type="NCBI Taxonomy" id="4076"/>
    <lineage>
        <taxon>Eukaryota</taxon>
        <taxon>Viridiplantae</taxon>
        <taxon>Streptophyta</taxon>
        <taxon>Embryophyta</taxon>
        <taxon>Tracheophyta</taxon>
        <taxon>Spermatophyta</taxon>
        <taxon>Magnoliopsida</taxon>
        <taxon>eudicotyledons</taxon>
        <taxon>Gunneridae</taxon>
        <taxon>Pentapetalae</taxon>
        <taxon>asterids</taxon>
        <taxon>lamiids</taxon>
        <taxon>Solanales</taxon>
        <taxon>Solanaceae</taxon>
        <taxon>Solanoideae</taxon>
        <taxon>Datureae</taxon>
        <taxon>Datura</taxon>
    </lineage>
</organism>
<keyword evidence="2" id="KW-1185">Reference proteome</keyword>
<comment type="caution">
    <text evidence="1">The sequence shown here is derived from an EMBL/GenBank/DDBJ whole genome shotgun (WGS) entry which is preliminary data.</text>
</comment>
<protein>
    <submittedName>
        <fullName evidence="1">Uncharacterized protein</fullName>
    </submittedName>
</protein>
<reference evidence="1 2" key="1">
    <citation type="journal article" date="2021" name="BMC Genomics">
        <title>Datura genome reveals duplications of psychoactive alkaloid biosynthetic genes and high mutation rate following tissue culture.</title>
        <authorList>
            <person name="Rajewski A."/>
            <person name="Carter-House D."/>
            <person name="Stajich J."/>
            <person name="Litt A."/>
        </authorList>
    </citation>
    <scope>NUCLEOTIDE SEQUENCE [LARGE SCALE GENOMIC DNA]</scope>
    <source>
        <strain evidence="1">AR-01</strain>
    </source>
</reference>
<gene>
    <name evidence="1" type="ORF">HAX54_009004</name>
</gene>
<name>A0ABS8TFK1_DATST</name>